<evidence type="ECO:0000313" key="1">
    <source>
        <dbReference type="Ensembl" id="ENSUMAP00000016446"/>
    </source>
</evidence>
<protein>
    <submittedName>
        <fullName evidence="1">Cystatin F</fullName>
    </submittedName>
</protein>
<dbReference type="GO" id="GO:0005794">
    <property type="term" value="C:Golgi apparatus"/>
    <property type="evidence" value="ECO:0007669"/>
    <property type="project" value="TreeGrafter"/>
</dbReference>
<gene>
    <name evidence="1" type="primary">CST7</name>
</gene>
<dbReference type="AlphaFoldDB" id="A0A384D9Y1"/>
<dbReference type="GO" id="GO:0005615">
    <property type="term" value="C:extracellular space"/>
    <property type="evidence" value="ECO:0007669"/>
    <property type="project" value="TreeGrafter"/>
</dbReference>
<accession>A0A384D9Y1</accession>
<dbReference type="InterPro" id="IPR046350">
    <property type="entry name" value="Cystatin_sf"/>
</dbReference>
<dbReference type="GeneTree" id="ENSGT00940000160277"/>
<name>A0A384D9Y1_URSMA</name>
<dbReference type="Gene3D" id="3.10.450.10">
    <property type="match status" value="1"/>
</dbReference>
<dbReference type="PANTHER" id="PTHR47141:SF1">
    <property type="entry name" value="CYSTATIN-F"/>
    <property type="match status" value="1"/>
</dbReference>
<dbReference type="GO" id="GO:0031643">
    <property type="term" value="P:positive regulation of myelination"/>
    <property type="evidence" value="ECO:0007669"/>
    <property type="project" value="TreeGrafter"/>
</dbReference>
<dbReference type="GO" id="GO:1903979">
    <property type="term" value="P:negative regulation of microglial cell activation"/>
    <property type="evidence" value="ECO:0007669"/>
    <property type="project" value="TreeGrafter"/>
</dbReference>
<dbReference type="SUPFAM" id="SSF54403">
    <property type="entry name" value="Cystatin/monellin"/>
    <property type="match status" value="1"/>
</dbReference>
<reference evidence="1" key="1">
    <citation type="submission" date="2019-03" db="UniProtKB">
        <authorList>
            <consortium name="Ensembl"/>
        </authorList>
    </citation>
    <scope>IDENTIFICATION</scope>
</reference>
<dbReference type="GO" id="GO:0005783">
    <property type="term" value="C:endoplasmic reticulum"/>
    <property type="evidence" value="ECO:0007669"/>
    <property type="project" value="TreeGrafter"/>
</dbReference>
<dbReference type="GO" id="GO:0005764">
    <property type="term" value="C:lysosome"/>
    <property type="evidence" value="ECO:0007669"/>
    <property type="project" value="TreeGrafter"/>
</dbReference>
<dbReference type="Ensembl" id="ENSUMAT00000019447.1">
    <property type="protein sequence ID" value="ENSUMAP00000016446.1"/>
    <property type="gene ID" value="ENSUMAG00000012087.1"/>
</dbReference>
<organism evidence="1">
    <name type="scientific">Ursus maritimus</name>
    <name type="common">Polar bear</name>
    <name type="synonym">Thalarctos maritimus</name>
    <dbReference type="NCBI Taxonomy" id="29073"/>
    <lineage>
        <taxon>Eukaryota</taxon>
        <taxon>Metazoa</taxon>
        <taxon>Chordata</taxon>
        <taxon>Craniata</taxon>
        <taxon>Vertebrata</taxon>
        <taxon>Euteleostomi</taxon>
        <taxon>Mammalia</taxon>
        <taxon>Eutheria</taxon>
        <taxon>Laurasiatheria</taxon>
        <taxon>Carnivora</taxon>
        <taxon>Caniformia</taxon>
        <taxon>Ursidae</taxon>
        <taxon>Ursus</taxon>
    </lineage>
</organism>
<dbReference type="GO" id="GO:0006955">
    <property type="term" value="P:immune response"/>
    <property type="evidence" value="ECO:0007669"/>
    <property type="project" value="InterPro"/>
</dbReference>
<proteinExistence type="predicted"/>
<dbReference type="GO" id="GO:0005770">
    <property type="term" value="C:late endosome"/>
    <property type="evidence" value="ECO:0007669"/>
    <property type="project" value="TreeGrafter"/>
</dbReference>
<sequence length="193" mass="20774">MALCGIRSPRPEPVLGLVPRTAWQEVAREGQRGLRCCPELAPPDGPTQSLEAGWILTITEGEDSRSALTNICSQTLSPDVKPGFPKTINPHDPEVLQAARHSVERFNNCTNDIFLFKESHISRALVQNPDPGQEADAAATHSPGAPRAQQEGPEPPLVKAGSSWVEPSGRGPRHIWSGAQEGRGATGHCSWAR</sequence>
<dbReference type="GO" id="GO:0004869">
    <property type="term" value="F:cysteine-type endopeptidase inhibitor activity"/>
    <property type="evidence" value="ECO:0007669"/>
    <property type="project" value="InterPro"/>
</dbReference>
<dbReference type="PANTHER" id="PTHR47141">
    <property type="entry name" value="CYSTATIN-F"/>
    <property type="match status" value="1"/>
</dbReference>
<dbReference type="InterPro" id="IPR042886">
    <property type="entry name" value="Cystatin-F"/>
</dbReference>
<dbReference type="STRING" id="29073.ENSUMAP00000016446"/>